<dbReference type="Gene3D" id="3.40.50.720">
    <property type="entry name" value="NAD(P)-binding Rossmann-like Domain"/>
    <property type="match status" value="1"/>
</dbReference>
<evidence type="ECO:0000313" key="2">
    <source>
        <dbReference type="EMBL" id="KAJ8659347.1"/>
    </source>
</evidence>
<dbReference type="SUPFAM" id="SSF51735">
    <property type="entry name" value="NAD(P)-binding Rossmann-fold domains"/>
    <property type="match status" value="1"/>
</dbReference>
<name>A0AAD7Y1W3_9FUNG</name>
<dbReference type="GeneID" id="83212475"/>
<dbReference type="GO" id="GO:0016491">
    <property type="term" value="F:oxidoreductase activity"/>
    <property type="evidence" value="ECO:0007669"/>
    <property type="project" value="TreeGrafter"/>
</dbReference>
<dbReference type="InterPro" id="IPR036291">
    <property type="entry name" value="NAD(P)-bd_dom_sf"/>
</dbReference>
<proteinExistence type="predicted"/>
<dbReference type="RefSeq" id="XP_058344260.1">
    <property type="nucleotide sequence ID" value="XM_058485110.1"/>
</dbReference>
<dbReference type="GO" id="GO:0000166">
    <property type="term" value="F:nucleotide binding"/>
    <property type="evidence" value="ECO:0007669"/>
    <property type="project" value="InterPro"/>
</dbReference>
<dbReference type="Proteomes" id="UP001234581">
    <property type="component" value="Unassembled WGS sequence"/>
</dbReference>
<sequence>MSNETKLNVLMVGTGEYTTGFVHNAASTSDKKVGVIALTMFDLRRRGKVDKVSIVGTNGKKFGMIREHLDKNIGQVYNMDTSLQHTCPADDTIDPDAYKTAIDQYMSPGDAITVFTPDPTHYSIALYAIERGLHVLLTKPAVKILDHHQHLIAEAEKRGVVVMVEHHKRFDPVYGDARAKIQNLGEFNYYYAYMSQRKQQLDTFRNWAGKESDISYYLNSHHIDFHCWALEGRAVPYRVMASGSKGVATSEPFNLTEATEDTISLLVNWKSTCNPGHEGVAVYTSSWVAPNKSEVHSQQRFHYLGASGEINVDQAHRGYTFTNDDNGYASVNPFFMNYAPDEEGHFGGQTGYGYVSIEKFVDACRAVNNKRLTPQQLDQRHMPTIRNTVLVTAILEAGRISLDEKRPVTIEPTTNNNGWKLV</sequence>
<reference evidence="2 3" key="1">
    <citation type="submission" date="2023-03" db="EMBL/GenBank/DDBJ databases">
        <title>Genome sequence of Lichtheimia ornata CBS 291.66.</title>
        <authorList>
            <person name="Mohabir J.T."/>
            <person name="Shea T.P."/>
            <person name="Kurbessoian T."/>
            <person name="Berby B."/>
            <person name="Fontaine J."/>
            <person name="Livny J."/>
            <person name="Gnirke A."/>
            <person name="Stajich J.E."/>
            <person name="Cuomo C.A."/>
        </authorList>
    </citation>
    <scope>NUCLEOTIDE SEQUENCE [LARGE SCALE GENOMIC DNA]</scope>
    <source>
        <strain evidence="2">CBS 291.66</strain>
    </source>
</reference>
<protein>
    <recommendedName>
        <fullName evidence="1">Gfo/Idh/MocA-like oxidoreductase N-terminal domain-containing protein</fullName>
    </recommendedName>
</protein>
<dbReference type="GO" id="GO:0005737">
    <property type="term" value="C:cytoplasm"/>
    <property type="evidence" value="ECO:0007669"/>
    <property type="project" value="TreeGrafter"/>
</dbReference>
<dbReference type="FunFam" id="3.30.360.10:FF:000030">
    <property type="entry name" value="NAD binding Rossmann fold oxidoreductase"/>
    <property type="match status" value="1"/>
</dbReference>
<evidence type="ECO:0000259" key="1">
    <source>
        <dbReference type="Pfam" id="PF01408"/>
    </source>
</evidence>
<dbReference type="AlphaFoldDB" id="A0AAD7Y1W3"/>
<dbReference type="PANTHER" id="PTHR42840:SF6">
    <property type="entry name" value="BINDING ROSSMANN FOLD OXIDOREDUCTASE, PUTATIVE (AFU_ORTHOLOGUE AFUA_3G11930)-RELATED"/>
    <property type="match status" value="1"/>
</dbReference>
<organism evidence="2 3">
    <name type="scientific">Lichtheimia ornata</name>
    <dbReference type="NCBI Taxonomy" id="688661"/>
    <lineage>
        <taxon>Eukaryota</taxon>
        <taxon>Fungi</taxon>
        <taxon>Fungi incertae sedis</taxon>
        <taxon>Mucoromycota</taxon>
        <taxon>Mucoromycotina</taxon>
        <taxon>Mucoromycetes</taxon>
        <taxon>Mucorales</taxon>
        <taxon>Lichtheimiaceae</taxon>
        <taxon>Lichtheimia</taxon>
    </lineage>
</organism>
<accession>A0AAD7Y1W3</accession>
<dbReference type="Pfam" id="PF01408">
    <property type="entry name" value="GFO_IDH_MocA"/>
    <property type="match status" value="1"/>
</dbReference>
<dbReference type="GO" id="GO:0006740">
    <property type="term" value="P:NADPH regeneration"/>
    <property type="evidence" value="ECO:0007669"/>
    <property type="project" value="TreeGrafter"/>
</dbReference>
<feature type="domain" description="Gfo/Idh/MocA-like oxidoreductase N-terminal" evidence="1">
    <location>
        <begin position="54"/>
        <end position="166"/>
    </location>
</feature>
<gene>
    <name evidence="2" type="ORF">O0I10_005062</name>
</gene>
<dbReference type="EMBL" id="JARTCD010000019">
    <property type="protein sequence ID" value="KAJ8659347.1"/>
    <property type="molecule type" value="Genomic_DNA"/>
</dbReference>
<dbReference type="Gene3D" id="3.30.360.10">
    <property type="entry name" value="Dihydrodipicolinate Reductase, domain 2"/>
    <property type="match status" value="1"/>
</dbReference>
<keyword evidence="3" id="KW-1185">Reference proteome</keyword>
<evidence type="ECO:0000313" key="3">
    <source>
        <dbReference type="Proteomes" id="UP001234581"/>
    </source>
</evidence>
<dbReference type="InterPro" id="IPR000683">
    <property type="entry name" value="Gfo/Idh/MocA-like_OxRdtase_N"/>
</dbReference>
<comment type="caution">
    <text evidence="2">The sequence shown here is derived from an EMBL/GenBank/DDBJ whole genome shotgun (WGS) entry which is preliminary data.</text>
</comment>
<dbReference type="PANTHER" id="PTHR42840">
    <property type="entry name" value="NAD(P)-BINDING ROSSMANN-FOLD SUPERFAMILY PROTEIN-RELATED"/>
    <property type="match status" value="1"/>
</dbReference>